<feature type="compositionally biased region" description="Low complexity" evidence="4">
    <location>
        <begin position="1588"/>
        <end position="1601"/>
    </location>
</feature>
<feature type="domain" description="Rap-GAP" evidence="5">
    <location>
        <begin position="583"/>
        <end position="800"/>
    </location>
</feature>
<dbReference type="Gene3D" id="3.40.50.11210">
    <property type="entry name" value="Rap/Ran-GAP"/>
    <property type="match status" value="1"/>
</dbReference>
<dbReference type="SMART" id="SM00228">
    <property type="entry name" value="PDZ"/>
    <property type="match status" value="1"/>
</dbReference>
<feature type="region of interest" description="Disordered" evidence="4">
    <location>
        <begin position="1"/>
        <end position="48"/>
    </location>
</feature>
<keyword evidence="8" id="KW-1185">Reference proteome</keyword>
<reference evidence="7" key="2">
    <citation type="submission" date="2025-08" db="UniProtKB">
        <authorList>
            <consortium name="Ensembl"/>
        </authorList>
    </citation>
    <scope>IDENTIFICATION</scope>
    <source>
        <strain evidence="7">Hd-rR</strain>
    </source>
</reference>
<reference evidence="7 8" key="1">
    <citation type="journal article" date="2007" name="Nature">
        <title>The medaka draft genome and insights into vertebrate genome evolution.</title>
        <authorList>
            <person name="Kasahara M."/>
            <person name="Naruse K."/>
            <person name="Sasaki S."/>
            <person name="Nakatani Y."/>
            <person name="Qu W."/>
            <person name="Ahsan B."/>
            <person name="Yamada T."/>
            <person name="Nagayasu Y."/>
            <person name="Doi K."/>
            <person name="Kasai Y."/>
            <person name="Jindo T."/>
            <person name="Kobayashi D."/>
            <person name="Shimada A."/>
            <person name="Toyoda A."/>
            <person name="Kuroki Y."/>
            <person name="Fujiyama A."/>
            <person name="Sasaki T."/>
            <person name="Shimizu A."/>
            <person name="Asakawa S."/>
            <person name="Shimizu N."/>
            <person name="Hashimoto S."/>
            <person name="Yang J."/>
            <person name="Lee Y."/>
            <person name="Matsushima K."/>
            <person name="Sugano S."/>
            <person name="Sakaizumi M."/>
            <person name="Narita T."/>
            <person name="Ohishi K."/>
            <person name="Haga S."/>
            <person name="Ohta F."/>
            <person name="Nomoto H."/>
            <person name="Nogata K."/>
            <person name="Morishita T."/>
            <person name="Endo T."/>
            <person name="Shin-I T."/>
            <person name="Takeda H."/>
            <person name="Morishita S."/>
            <person name="Kohara Y."/>
        </authorList>
    </citation>
    <scope>NUCLEOTIDE SEQUENCE [LARGE SCALE GENOMIC DNA]</scope>
    <source>
        <strain evidence="7 8">Hd-rR</strain>
    </source>
</reference>
<dbReference type="GO" id="GO:0051056">
    <property type="term" value="P:regulation of small GTPase mediated signal transduction"/>
    <property type="evidence" value="ECO:0007669"/>
    <property type="project" value="InterPro"/>
</dbReference>
<dbReference type="Ensembl" id="ENSORLT00000036330.1">
    <property type="protein sequence ID" value="ENSORLP00000039136.1"/>
    <property type="gene ID" value="ENSORLG00000006721.2"/>
</dbReference>
<dbReference type="SUPFAM" id="SSF111347">
    <property type="entry name" value="Rap/Ran-GAP"/>
    <property type="match status" value="1"/>
</dbReference>
<feature type="region of interest" description="Disordered" evidence="4">
    <location>
        <begin position="68"/>
        <end position="92"/>
    </location>
</feature>
<proteinExistence type="predicted"/>
<dbReference type="InterPro" id="IPR050989">
    <property type="entry name" value="Rap1_Ran_GAP"/>
</dbReference>
<dbReference type="CTD" id="23094"/>
<dbReference type="Bgee" id="ENSORLG00000006721">
    <property type="expression patterns" value="Expressed in blastula and 13 other cell types or tissues"/>
</dbReference>
<protein>
    <submittedName>
        <fullName evidence="7">Signal-induced proliferation-associated 1 like 3</fullName>
    </submittedName>
</protein>
<feature type="compositionally biased region" description="Polar residues" evidence="4">
    <location>
        <begin position="1355"/>
        <end position="1366"/>
    </location>
</feature>
<sequence>MNSYRDRGVTCTSSDLLGRGGAAAQHTPFRNTPNGHPAPDPTDPMIQPRISVPKMGVRARIAEWPPRRAQSRESLLENGQTGGNYYDDCSTSSSVVSSDVRLVRGGVARMPQRRSKDVELRGGGCGGERGSPFNLRMFPPLRQRSNSEVTLSEQDENEVECRGVGGLVNRFREYGSTSSIDIQGIPDQSFFDMLNQFQQERPDQRSSAPVPLGELLRASESPPGVPVPSPPSPGPVDDRGTGRKDGTERVRKKSGGTESSLGTSSLFRKLRSSSRGELDGGKGESNEDRGGRVSTETSYKPWVCPKSFVHFDSQSILFDLHEAAAQRGFATQRRNTATGASAASTSVPKSSTACVNDPIYSSIEDLTLSHDQDSTTPSLAMEPLNGPGAAHSSSPLLLSCPHFLNEIGGQKERNISFLGSLADREVDGERESGRGCLRKSNASVSVLEVPREQQMTRMEKLQLYSIEHVDLGALYYRDYFHGKEHSNYFGTDDKLGPVAVSIRREKLEDTKDLKDQYQYRLIVRTSELVTLRGIILEDSVATTGKHGTVRGLPLKEVLEQVVPELSVSCLRLALSTAKVTDQLLKLDEQGLSQKHKVGVLLCRADQSTEEEMYNNEEATQAFSAFLELLGEQVLLKGFDKYAAQLDTKTDSTGTHSLYTTYQGYEIMFHISTMLPYMPSNPQQLLRKRHIGNDIVTIIFQEPGAQPFTPQNIRSQFQHVFVIVRVHNPCSDNTYYSVAVTRMKDVPLFGPPIPLEVTFRDPEMFRNFLLAKVINAENAVHKSEKFHTMATRTRQEYLRDLAENYISSTPLDTAGKLNSLISLASKKRERSKAREGAELGARGAVAWRVQSQDFRGGAKELPCALGISSEFVILVDCATKEVVFNCFCSDVIGWTPERLALKIFFGRGDHIALRVPEGCALDIREMVQRLKLLTIGCETVDMTLRRNGLGQLGFHVRMDGTVAEVEEYGFAWQAGLRQGSRLVEICKVAAVTLSHEQMIDLLRTSVTVKVVIIPPFEDSKPRRGCTEEHEMKTMEQKPEPEPLPAGYRPSPRQTWRWDSSPVPPGLHSTPNPQRWAHVGPPPPPLQRPPKALLPVPYREPQHLPSKRFGAIHRPLLSFEPHLTVDIISSGESSSGFTSQDSTIERNKIEPLWHVPISSSRGPGGGGGQRRLARQDVPGKDSPNRHLKGETQYSSHSSSNTLSSNASSSHSDERWFEGGAAGDRGSGGCLVDPTDPDPNSLNKGGSNDSGIDASLHYKNTHQGNMSSSHLHKALLGPATYNSTHELTVGRSNGGEEAKRREPSPILPASANPNKGYRTKTFPPPGSSAEKMEAFKPRAYTPQGYKTPTTEKARPVRASTTTPTSAQMNSTSLSSSAPKSSSGRSRAGRQTEDTSSDNSRKQIDTNSKNVFGQPRLRASLRDLRSPRRTYKSTIEDDLKRLIIMDNPGETPARDPSPRRTLQRTFSDESLCSGRRDASFACSEDQTSPTDVLFTCTLPTRKHGLSSHHFQGKKMPLSASELSLTEMRDKVPSLRRLDPGLMPLPDTACGLEWSSLVSAAKAYEAQRAISLFSLVEPQVVSPETRPVVSPVQFQTPQTPRTTPTFSSDEGSNNLSGRLNQLEVMLKQLNNDLEKEKQDKVVLLAEMANLRENNQRLQEESQSASEQLRKFNVLFTNISRTGSDQETSCVTPESHAQRE</sequence>
<feature type="compositionally biased region" description="Polar residues" evidence="4">
    <location>
        <begin position="1235"/>
        <end position="1247"/>
    </location>
</feature>
<dbReference type="GeneTree" id="ENSGT00940000159183"/>
<feature type="region of interest" description="Disordered" evidence="4">
    <location>
        <begin position="1583"/>
        <end position="1609"/>
    </location>
</feature>
<dbReference type="InterPro" id="IPR001478">
    <property type="entry name" value="PDZ"/>
</dbReference>
<keyword evidence="1" id="KW-0343">GTPase activation</keyword>
<reference evidence="7" key="3">
    <citation type="submission" date="2025-09" db="UniProtKB">
        <authorList>
            <consortium name="Ensembl"/>
        </authorList>
    </citation>
    <scope>IDENTIFICATION</scope>
    <source>
        <strain evidence="7">Hd-rR</strain>
    </source>
</reference>
<dbReference type="Gene3D" id="2.30.42.10">
    <property type="match status" value="1"/>
</dbReference>
<feature type="compositionally biased region" description="Basic and acidic residues" evidence="4">
    <location>
        <begin position="1018"/>
        <end position="1039"/>
    </location>
</feature>
<dbReference type="RefSeq" id="XP_023817353.1">
    <property type="nucleotide sequence ID" value="XM_023961585.1"/>
</dbReference>
<dbReference type="Pfam" id="PF21022">
    <property type="entry name" value="Rap-GAP_dimer"/>
    <property type="match status" value="1"/>
</dbReference>
<feature type="compositionally biased region" description="Low complexity" evidence="4">
    <location>
        <begin position="1367"/>
        <end position="1382"/>
    </location>
</feature>
<feature type="region of interest" description="Disordered" evidence="4">
    <location>
        <begin position="1145"/>
        <end position="1266"/>
    </location>
</feature>
<evidence type="ECO:0000259" key="5">
    <source>
        <dbReference type="PROSITE" id="PS50085"/>
    </source>
</evidence>
<dbReference type="Pfam" id="PF02145">
    <property type="entry name" value="Rap_GAP"/>
    <property type="match status" value="1"/>
</dbReference>
<evidence type="ECO:0000256" key="4">
    <source>
        <dbReference type="SAM" id="MobiDB-lite"/>
    </source>
</evidence>
<feature type="compositionally biased region" description="Basic and acidic residues" evidence="4">
    <location>
        <begin position="236"/>
        <end position="249"/>
    </location>
</feature>
<feature type="region of interest" description="Disordered" evidence="4">
    <location>
        <begin position="113"/>
        <end position="136"/>
    </location>
</feature>
<feature type="domain" description="PDZ" evidence="6">
    <location>
        <begin position="940"/>
        <end position="1004"/>
    </location>
</feature>
<feature type="compositionally biased region" description="Basic and acidic residues" evidence="4">
    <location>
        <begin position="1171"/>
        <end position="1187"/>
    </location>
</feature>
<keyword evidence="2" id="KW-0597">Phosphoprotein</keyword>
<keyword evidence="3" id="KW-0175">Coiled coil</keyword>
<dbReference type="InterPro" id="IPR021818">
    <property type="entry name" value="SIPA1L_C"/>
</dbReference>
<feature type="compositionally biased region" description="Basic and acidic residues" evidence="4">
    <location>
        <begin position="274"/>
        <end position="291"/>
    </location>
</feature>
<feature type="compositionally biased region" description="Low complexity" evidence="4">
    <location>
        <begin position="1192"/>
        <end position="1207"/>
    </location>
</feature>
<feature type="region of interest" description="Disordered" evidence="4">
    <location>
        <begin position="1279"/>
        <end position="1425"/>
    </location>
</feature>
<evidence type="ECO:0000256" key="3">
    <source>
        <dbReference type="ARBA" id="ARBA00023054"/>
    </source>
</evidence>
<accession>A0A3B3I5P8</accession>
<evidence type="ECO:0000259" key="6">
    <source>
        <dbReference type="PROSITE" id="PS50106"/>
    </source>
</evidence>
<dbReference type="PANTHER" id="PTHR15711:SF15">
    <property type="entry name" value="SIGNAL-INDUCED PROLIFERATION-ASSOCIATED 1-LIKE PROTEIN 3"/>
    <property type="match status" value="1"/>
</dbReference>
<dbReference type="InterPro" id="IPR036034">
    <property type="entry name" value="PDZ_sf"/>
</dbReference>
<organism evidence="7 8">
    <name type="scientific">Oryzias latipes</name>
    <name type="common">Japanese rice fish</name>
    <name type="synonym">Japanese killifish</name>
    <dbReference type="NCBI Taxonomy" id="8090"/>
    <lineage>
        <taxon>Eukaryota</taxon>
        <taxon>Metazoa</taxon>
        <taxon>Chordata</taxon>
        <taxon>Craniata</taxon>
        <taxon>Vertebrata</taxon>
        <taxon>Euteleostomi</taxon>
        <taxon>Actinopterygii</taxon>
        <taxon>Neopterygii</taxon>
        <taxon>Teleostei</taxon>
        <taxon>Neoteleostei</taxon>
        <taxon>Acanthomorphata</taxon>
        <taxon>Ovalentaria</taxon>
        <taxon>Atherinomorphae</taxon>
        <taxon>Beloniformes</taxon>
        <taxon>Adrianichthyidae</taxon>
        <taxon>Oryziinae</taxon>
        <taxon>Oryzias</taxon>
    </lineage>
</organism>
<dbReference type="GO" id="GO:0005096">
    <property type="term" value="F:GTPase activator activity"/>
    <property type="evidence" value="ECO:0007669"/>
    <property type="project" value="UniProtKB-KW"/>
</dbReference>
<feature type="compositionally biased region" description="Gly residues" evidence="4">
    <location>
        <begin position="1217"/>
        <end position="1226"/>
    </location>
</feature>
<dbReference type="PANTHER" id="PTHR15711">
    <property type="entry name" value="RAP GTPASE-ACTIVATING PROTEIN"/>
    <property type="match status" value="1"/>
</dbReference>
<feature type="region of interest" description="Disordered" evidence="4">
    <location>
        <begin position="215"/>
        <end position="297"/>
    </location>
</feature>
<dbReference type="InterPro" id="IPR000331">
    <property type="entry name" value="Rap/Ran_GAP_dom"/>
</dbReference>
<dbReference type="Proteomes" id="UP000001038">
    <property type="component" value="Chromosome 13"/>
</dbReference>
<dbReference type="Gene3D" id="6.10.140.210">
    <property type="match status" value="1"/>
</dbReference>
<feature type="compositionally biased region" description="Basic and acidic residues" evidence="4">
    <location>
        <begin position="1291"/>
        <end position="1300"/>
    </location>
</feature>
<dbReference type="PROSITE" id="PS50085">
    <property type="entry name" value="RAPGAP"/>
    <property type="match status" value="1"/>
</dbReference>
<dbReference type="SUPFAM" id="SSF50156">
    <property type="entry name" value="PDZ domain-like"/>
    <property type="match status" value="1"/>
</dbReference>
<dbReference type="InterPro" id="IPR035974">
    <property type="entry name" value="Rap/Ran-GAP_sf"/>
</dbReference>
<dbReference type="PROSITE" id="PS50106">
    <property type="entry name" value="PDZ"/>
    <property type="match status" value="1"/>
</dbReference>
<dbReference type="Pfam" id="PF11881">
    <property type="entry name" value="SPAR_C"/>
    <property type="match status" value="1"/>
</dbReference>
<evidence type="ECO:0000256" key="1">
    <source>
        <dbReference type="ARBA" id="ARBA00022468"/>
    </source>
</evidence>
<gene>
    <name evidence="7" type="primary">sipa1l3</name>
</gene>
<dbReference type="CDD" id="cd06745">
    <property type="entry name" value="PDZ_SIPA1-like"/>
    <property type="match status" value="1"/>
</dbReference>
<dbReference type="FunFam" id="3.40.50.11210:FF:000002">
    <property type="entry name" value="Signal-induced proliferation-associated 1-like protein 1"/>
    <property type="match status" value="1"/>
</dbReference>
<feature type="compositionally biased region" description="Pro residues" evidence="4">
    <location>
        <begin position="223"/>
        <end position="234"/>
    </location>
</feature>
<feature type="region of interest" description="Disordered" evidence="4">
    <location>
        <begin position="1018"/>
        <end position="1088"/>
    </location>
</feature>
<feature type="compositionally biased region" description="Low complexity" evidence="4">
    <location>
        <begin position="256"/>
        <end position="267"/>
    </location>
</feature>
<evidence type="ECO:0000313" key="7">
    <source>
        <dbReference type="Ensembl" id="ENSORLP00000039136.1"/>
    </source>
</evidence>
<evidence type="ECO:0000256" key="2">
    <source>
        <dbReference type="ARBA" id="ARBA00022553"/>
    </source>
</evidence>
<name>A0A3B3I5P8_ORYLA</name>
<dbReference type="GeneID" id="101161912"/>
<evidence type="ECO:0000313" key="8">
    <source>
        <dbReference type="Proteomes" id="UP000001038"/>
    </source>
</evidence>